<comment type="caution">
    <text evidence="1">The sequence shown here is derived from an EMBL/GenBank/DDBJ whole genome shotgun (WGS) entry which is preliminary data.</text>
</comment>
<name>A0A1R3HNS0_9ROSI</name>
<dbReference type="AlphaFoldDB" id="A0A1R3HNS0"/>
<reference evidence="2" key="1">
    <citation type="submission" date="2013-09" db="EMBL/GenBank/DDBJ databases">
        <title>Corchorus olitorius genome sequencing.</title>
        <authorList>
            <person name="Alam M."/>
            <person name="Haque M.S."/>
            <person name="Islam M.S."/>
            <person name="Emdad E.M."/>
            <person name="Islam M.M."/>
            <person name="Ahmed B."/>
            <person name="Halim A."/>
            <person name="Hossen Q.M.M."/>
            <person name="Hossain M.Z."/>
            <person name="Ahmed R."/>
            <person name="Khan M.M."/>
            <person name="Islam R."/>
            <person name="Rashid M.M."/>
            <person name="Khan S.A."/>
            <person name="Rahman M.S."/>
            <person name="Alam M."/>
            <person name="Yahiya A.S."/>
            <person name="Khan M.S."/>
            <person name="Azam M.S."/>
            <person name="Haque T."/>
            <person name="Lashkar M.Z.H."/>
            <person name="Akhand A.I."/>
            <person name="Morshed G."/>
            <person name="Roy S."/>
            <person name="Uddin K.S."/>
            <person name="Rabeya T."/>
            <person name="Hossain A.S."/>
            <person name="Chowdhury A."/>
            <person name="Snigdha A.R."/>
            <person name="Mortoza M.S."/>
            <person name="Matin S.A."/>
            <person name="Hoque S.M.E."/>
            <person name="Islam M.K."/>
            <person name="Roy D.K."/>
            <person name="Haider R."/>
            <person name="Moosa M.M."/>
            <person name="Elias S.M."/>
            <person name="Hasan A.M."/>
            <person name="Jahan S."/>
            <person name="Shafiuddin M."/>
            <person name="Mahmood N."/>
            <person name="Shommy N.S."/>
        </authorList>
    </citation>
    <scope>NUCLEOTIDE SEQUENCE [LARGE SCALE GENOMIC DNA]</scope>
    <source>
        <strain evidence="2">cv. O-4</strain>
    </source>
</reference>
<dbReference type="EMBL" id="AWUE01019713">
    <property type="protein sequence ID" value="OMO71973.1"/>
    <property type="molecule type" value="Genomic_DNA"/>
</dbReference>
<keyword evidence="2" id="KW-1185">Reference proteome</keyword>
<proteinExistence type="predicted"/>
<evidence type="ECO:0000313" key="1">
    <source>
        <dbReference type="EMBL" id="OMO71973.1"/>
    </source>
</evidence>
<gene>
    <name evidence="1" type="ORF">COLO4_27914</name>
</gene>
<protein>
    <submittedName>
        <fullName evidence="1">Uncharacterized protein</fullName>
    </submittedName>
</protein>
<organism evidence="1 2">
    <name type="scientific">Corchorus olitorius</name>
    <dbReference type="NCBI Taxonomy" id="93759"/>
    <lineage>
        <taxon>Eukaryota</taxon>
        <taxon>Viridiplantae</taxon>
        <taxon>Streptophyta</taxon>
        <taxon>Embryophyta</taxon>
        <taxon>Tracheophyta</taxon>
        <taxon>Spermatophyta</taxon>
        <taxon>Magnoliopsida</taxon>
        <taxon>eudicotyledons</taxon>
        <taxon>Gunneridae</taxon>
        <taxon>Pentapetalae</taxon>
        <taxon>rosids</taxon>
        <taxon>malvids</taxon>
        <taxon>Malvales</taxon>
        <taxon>Malvaceae</taxon>
        <taxon>Grewioideae</taxon>
        <taxon>Apeibeae</taxon>
        <taxon>Corchorus</taxon>
    </lineage>
</organism>
<evidence type="ECO:0000313" key="2">
    <source>
        <dbReference type="Proteomes" id="UP000187203"/>
    </source>
</evidence>
<accession>A0A1R3HNS0</accession>
<sequence length="44" mass="4894">MAVAEGVALYSPYCSRVDLIPLPSALSFPRRFFACRFLGWQLGS</sequence>
<dbReference type="Proteomes" id="UP000187203">
    <property type="component" value="Unassembled WGS sequence"/>
</dbReference>